<feature type="compositionally biased region" description="Polar residues" evidence="1">
    <location>
        <begin position="11"/>
        <end position="21"/>
    </location>
</feature>
<proteinExistence type="predicted"/>
<feature type="compositionally biased region" description="Basic and acidic residues" evidence="1">
    <location>
        <begin position="96"/>
        <end position="110"/>
    </location>
</feature>
<dbReference type="STRING" id="1888892.BFL28_18885"/>
<evidence type="ECO:0000313" key="4">
    <source>
        <dbReference type="Proteomes" id="UP000094487"/>
    </source>
</evidence>
<protein>
    <recommendedName>
        <fullName evidence="2">DUF5681 domain-containing protein</fullName>
    </recommendedName>
</protein>
<dbReference type="AlphaFoldDB" id="A0A1E3LTK0"/>
<evidence type="ECO:0000256" key="1">
    <source>
        <dbReference type="SAM" id="MobiDB-lite"/>
    </source>
</evidence>
<comment type="caution">
    <text evidence="3">The sequence shown here is derived from an EMBL/GenBank/DDBJ whole genome shotgun (WGS) entry which is preliminary data.</text>
</comment>
<dbReference type="OrthoDB" id="2086138at2"/>
<dbReference type="InterPro" id="IPR043736">
    <property type="entry name" value="DUF5681"/>
</dbReference>
<feature type="domain" description="DUF5681" evidence="2">
    <location>
        <begin position="10"/>
        <end position="75"/>
    </location>
</feature>
<dbReference type="EMBL" id="MDDS01000038">
    <property type="protein sequence ID" value="ODP37067.1"/>
    <property type="molecule type" value="Genomic_DNA"/>
</dbReference>
<feature type="region of interest" description="Disordered" evidence="1">
    <location>
        <begin position="96"/>
        <end position="118"/>
    </location>
</feature>
<name>A0A1E3LTK0_9SPHN</name>
<reference evidence="3 4" key="1">
    <citation type="submission" date="2016-08" db="EMBL/GenBank/DDBJ databases">
        <title>Draft genome of the agarase producing Sphingomonas sp. MCT13.</title>
        <authorList>
            <person name="D'Andrea M.M."/>
            <person name="Rossolini G.M."/>
            <person name="Thaller M.C."/>
        </authorList>
    </citation>
    <scope>NUCLEOTIDE SEQUENCE [LARGE SCALE GENOMIC DNA]</scope>
    <source>
        <strain evidence="3 4">MCT13</strain>
    </source>
</reference>
<keyword evidence="4" id="KW-1185">Reference proteome</keyword>
<evidence type="ECO:0000313" key="3">
    <source>
        <dbReference type="EMBL" id="ODP37067.1"/>
    </source>
</evidence>
<dbReference type="RefSeq" id="WP_069321169.1">
    <property type="nucleotide sequence ID" value="NZ_MDDS01000038.1"/>
</dbReference>
<evidence type="ECO:0000259" key="2">
    <source>
        <dbReference type="Pfam" id="PF18932"/>
    </source>
</evidence>
<organism evidence="3 4">
    <name type="scientific">Sphingomonas turrisvirgatae</name>
    <dbReference type="NCBI Taxonomy" id="1888892"/>
    <lineage>
        <taxon>Bacteria</taxon>
        <taxon>Pseudomonadati</taxon>
        <taxon>Pseudomonadota</taxon>
        <taxon>Alphaproteobacteria</taxon>
        <taxon>Sphingomonadales</taxon>
        <taxon>Sphingomonadaceae</taxon>
        <taxon>Sphingomonas</taxon>
    </lineage>
</organism>
<gene>
    <name evidence="3" type="ORF">BFL28_18885</name>
</gene>
<dbReference type="Proteomes" id="UP000094487">
    <property type="component" value="Unassembled WGS sequence"/>
</dbReference>
<sequence length="118" mass="13278">MSDDIRRRPTGQFQKGTSGNPQGARRRQPVPLLTREDLARTILKVASGKVTLSSGEKINRLEANVRSLATGAAKNRLSCKDFIALVSNAVGSMDEINRRREKDREEEERRRLRAARGY</sequence>
<feature type="region of interest" description="Disordered" evidence="1">
    <location>
        <begin position="1"/>
        <end position="31"/>
    </location>
</feature>
<dbReference type="Pfam" id="PF18932">
    <property type="entry name" value="DUF5681"/>
    <property type="match status" value="1"/>
</dbReference>
<accession>A0A1E3LTK0</accession>